<dbReference type="InterPro" id="IPR002937">
    <property type="entry name" value="Amino_oxidase"/>
</dbReference>
<dbReference type="InterPro" id="IPR036188">
    <property type="entry name" value="FAD/NAD-bd_sf"/>
</dbReference>
<evidence type="ECO:0000313" key="3">
    <source>
        <dbReference type="Proteomes" id="UP000383122"/>
    </source>
</evidence>
<dbReference type="SUPFAM" id="SSF51905">
    <property type="entry name" value="FAD/NAD(P)-binding domain"/>
    <property type="match status" value="1"/>
</dbReference>
<dbReference type="Proteomes" id="UP000383122">
    <property type="component" value="Unassembled WGS sequence"/>
</dbReference>
<evidence type="ECO:0000259" key="1">
    <source>
        <dbReference type="Pfam" id="PF01593"/>
    </source>
</evidence>
<dbReference type="GO" id="GO:0016491">
    <property type="term" value="F:oxidoreductase activity"/>
    <property type="evidence" value="ECO:0007669"/>
    <property type="project" value="InterPro"/>
</dbReference>
<dbReference type="EMBL" id="CABPSP010000005">
    <property type="protein sequence ID" value="VVE65896.1"/>
    <property type="molecule type" value="Genomic_DNA"/>
</dbReference>
<dbReference type="RefSeq" id="WP_246189010.1">
    <property type="nucleotide sequence ID" value="NZ_CABPSP010000005.1"/>
</dbReference>
<feature type="domain" description="Amine oxidase" evidence="1">
    <location>
        <begin position="24"/>
        <end position="448"/>
    </location>
</feature>
<organism evidence="2 3">
    <name type="scientific">Pandoraea anapnoica</name>
    <dbReference type="NCBI Taxonomy" id="2508301"/>
    <lineage>
        <taxon>Bacteria</taxon>
        <taxon>Pseudomonadati</taxon>
        <taxon>Pseudomonadota</taxon>
        <taxon>Betaproteobacteria</taxon>
        <taxon>Burkholderiales</taxon>
        <taxon>Burkholderiaceae</taxon>
        <taxon>Pandoraea</taxon>
    </lineage>
</organism>
<dbReference type="PANTHER" id="PTHR42923">
    <property type="entry name" value="PROTOPORPHYRINOGEN OXIDASE"/>
    <property type="match status" value="1"/>
</dbReference>
<dbReference type="InterPro" id="IPR050464">
    <property type="entry name" value="Zeta_carotene_desat/Oxidored"/>
</dbReference>
<sequence>MSDEHAGGSTMTSTTACAVIGGGISGIATAHYLRKAGIPAELIERRATLGGRICGATLDGERIDLGGKNIGRHYERFRALARDLGPFGFEPFGINTSRVRDGRIVTLDSTRRLGSTFAYLRGCPTADALRLGGLCLRVWFDARNRFLDGPSFARLARRTDDSPLDAHFSPAFCRAVVRAMSVRMNGAEPDEIHLGNFGTHLGMWLDTYDQFRDGMGAFVEAATASMQVRCDVRVERIVVRDGRVRGLAVRHADGGTRDLEYDHVVLATPASVSADLLREHDAGLAAALDGIRYYPVLVVVAAYRRPIFSAQVRGLSFGPDQALSNAGAYGVDRLDTVRYTFSGRKARELIERVGLAGDVDGAQAQTLLDLAEAALRQYIPVARADRRDVVAHLFNPGLCAYVPHHYRLRALLDDPRHTIEGLSFAGDYLRGASIEACVLSAQEAVARIVHGARERDRRRSRDVGYSDYAST</sequence>
<keyword evidence="3" id="KW-1185">Reference proteome</keyword>
<proteinExistence type="predicted"/>
<protein>
    <submittedName>
        <fullName evidence="2">Amine oxidase</fullName>
    </submittedName>
</protein>
<accession>A0A5E4ZY21</accession>
<reference evidence="2 3" key="1">
    <citation type="submission" date="2019-08" db="EMBL/GenBank/DDBJ databases">
        <authorList>
            <person name="Peeters C."/>
        </authorList>
    </citation>
    <scope>NUCLEOTIDE SEQUENCE [LARGE SCALE GENOMIC DNA]</scope>
    <source>
        <strain evidence="2 3">LMG 31117</strain>
    </source>
</reference>
<gene>
    <name evidence="2" type="ORF">PAN31117_02045</name>
</gene>
<dbReference type="Gene3D" id="3.50.50.60">
    <property type="entry name" value="FAD/NAD(P)-binding domain"/>
    <property type="match status" value="2"/>
</dbReference>
<evidence type="ECO:0000313" key="2">
    <source>
        <dbReference type="EMBL" id="VVE65896.1"/>
    </source>
</evidence>
<name>A0A5E4ZY21_9BURK</name>
<dbReference type="Pfam" id="PF01593">
    <property type="entry name" value="Amino_oxidase"/>
    <property type="match status" value="1"/>
</dbReference>
<dbReference type="AlphaFoldDB" id="A0A5E4ZY21"/>